<organism evidence="3 4">
    <name type="scientific">Rhizoctonia solani</name>
    <dbReference type="NCBI Taxonomy" id="456999"/>
    <lineage>
        <taxon>Eukaryota</taxon>
        <taxon>Fungi</taxon>
        <taxon>Dikarya</taxon>
        <taxon>Basidiomycota</taxon>
        <taxon>Agaricomycotina</taxon>
        <taxon>Agaricomycetes</taxon>
        <taxon>Cantharellales</taxon>
        <taxon>Ceratobasidiaceae</taxon>
        <taxon>Rhizoctonia</taxon>
    </lineage>
</organism>
<dbReference type="AlphaFoldDB" id="A0A8H3DW69"/>
<gene>
    <name evidence="3" type="ORF">RDB_LOCUS41232</name>
</gene>
<dbReference type="SUPFAM" id="SSF81383">
    <property type="entry name" value="F-box domain"/>
    <property type="match status" value="1"/>
</dbReference>
<protein>
    <recommendedName>
        <fullName evidence="2">F-box domain-containing protein</fullName>
    </recommendedName>
</protein>
<reference evidence="3" key="1">
    <citation type="submission" date="2021-01" db="EMBL/GenBank/DDBJ databases">
        <authorList>
            <person name="Kaushik A."/>
        </authorList>
    </citation>
    <scope>NUCLEOTIDE SEQUENCE</scope>
    <source>
        <strain evidence="3">AG5</strain>
    </source>
</reference>
<dbReference type="PROSITE" id="PS50181">
    <property type="entry name" value="FBOX"/>
    <property type="match status" value="1"/>
</dbReference>
<accession>A0A8H3DW69</accession>
<dbReference type="InterPro" id="IPR036047">
    <property type="entry name" value="F-box-like_dom_sf"/>
</dbReference>
<name>A0A8H3DW69_9AGAM</name>
<feature type="region of interest" description="Disordered" evidence="1">
    <location>
        <begin position="398"/>
        <end position="441"/>
    </location>
</feature>
<feature type="compositionally biased region" description="Basic and acidic residues" evidence="1">
    <location>
        <begin position="46"/>
        <end position="58"/>
    </location>
</feature>
<dbReference type="Pfam" id="PF00646">
    <property type="entry name" value="F-box"/>
    <property type="match status" value="1"/>
</dbReference>
<evidence type="ECO:0000313" key="4">
    <source>
        <dbReference type="Proteomes" id="UP000663827"/>
    </source>
</evidence>
<evidence type="ECO:0000256" key="1">
    <source>
        <dbReference type="SAM" id="MobiDB-lite"/>
    </source>
</evidence>
<proteinExistence type="predicted"/>
<sequence>MARTRSSARLAEAKGKEARIKSEEVDDPMLLDEPSVKTRSKGKGKLKAEVELEAKSESEYDQSEDEERPPPRKRQRTSIRPVKTQVWKKQVRGKQGGLAVLVDMPIDIFTEIASHLLPIDIVSLSRSSKFFRSFLMDRSSIHIWHTAMRNIRGLPPCPPDLSEPHYLSLLFSKFCTMCCQPVRSRMDEILRVRFCTSCRDKHLVSLDTIAWDLRCLVHHSSKIMPSKARWGPSMAHVLKEEAREVEQKYQEMKNGGDKTAMEEWEKETKAAIQKRIEESTPIQFFLDIIESDREHEVREIKNARRREIEDRFVKLGWDKKDMQFTYNFPSRREWYSLVEKAQPLTERIWSNLQPKLIPILEANREERLQKEKSDRQSARRIRLAHLMREIKKTQAPLLDITVRSPTVPQKSSHSGKSGDDSQEAGPSSRVVEAQSSDAIPLEVSSDDSDISILSDITFHDIFPDIEDALQWPMVQELYETDTSVSKMEQNFIAGRAEIDAAIADWKTNTHTRLAEMLRRDQDVQSQPLTPRLIVQENKTDPFANFSDDLKLLLRADSLFIGVVTRTRKIIHSYELATTQFGYGIAFRDGIMSKPYKPPLNFGRIRAYDEARPVIRVLLAHMGLENACIAELQSVGRGYVCGRCHDTKPKTWEDLVLHYMEAKEVFTRVQEHTAKLEALDVTYRDVHDPDAFSDRPLVKFTSPLSGNITRACTLCTKEPISHVVRGPEERIIEHLKDVHNIAAPQLGTHYSSPHFNYPAIFDLDSGSEFDLDPGIFFPFDDSDLEGPDFLWNSF</sequence>
<dbReference type="EMBL" id="CAJNJQ010000816">
    <property type="protein sequence ID" value="CAE7101851.1"/>
    <property type="molecule type" value="Genomic_DNA"/>
</dbReference>
<feature type="compositionally biased region" description="Basic and acidic residues" evidence="1">
    <location>
        <begin position="11"/>
        <end position="23"/>
    </location>
</feature>
<comment type="caution">
    <text evidence="3">The sequence shown here is derived from an EMBL/GenBank/DDBJ whole genome shotgun (WGS) entry which is preliminary data.</text>
</comment>
<dbReference type="Proteomes" id="UP000663827">
    <property type="component" value="Unassembled WGS sequence"/>
</dbReference>
<feature type="region of interest" description="Disordered" evidence="1">
    <location>
        <begin position="1"/>
        <end position="81"/>
    </location>
</feature>
<dbReference type="InterPro" id="IPR001810">
    <property type="entry name" value="F-box_dom"/>
</dbReference>
<evidence type="ECO:0000259" key="2">
    <source>
        <dbReference type="PROSITE" id="PS50181"/>
    </source>
</evidence>
<feature type="domain" description="F-box" evidence="2">
    <location>
        <begin position="98"/>
        <end position="147"/>
    </location>
</feature>
<evidence type="ECO:0000313" key="3">
    <source>
        <dbReference type="EMBL" id="CAE7101851.1"/>
    </source>
</evidence>